<organism evidence="15 16">
    <name type="scientific">Steinernema carpocapsae</name>
    <name type="common">Entomopathogenic nematode</name>
    <dbReference type="NCBI Taxonomy" id="34508"/>
    <lineage>
        <taxon>Eukaryota</taxon>
        <taxon>Metazoa</taxon>
        <taxon>Ecdysozoa</taxon>
        <taxon>Nematoda</taxon>
        <taxon>Chromadorea</taxon>
        <taxon>Rhabditida</taxon>
        <taxon>Tylenchina</taxon>
        <taxon>Panagrolaimomorpha</taxon>
        <taxon>Strongyloidoidea</taxon>
        <taxon>Steinernematidae</taxon>
        <taxon>Steinernema</taxon>
    </lineage>
</organism>
<accession>A0A4U8UU42</accession>
<evidence type="ECO:0000256" key="6">
    <source>
        <dbReference type="ARBA" id="ARBA00022968"/>
    </source>
</evidence>
<evidence type="ECO:0000256" key="8">
    <source>
        <dbReference type="ARBA" id="ARBA00023136"/>
    </source>
</evidence>
<dbReference type="EMBL" id="CM016762">
    <property type="protein sequence ID" value="TMS35687.1"/>
    <property type="molecule type" value="Genomic_DNA"/>
</dbReference>
<comment type="caution">
    <text evidence="15">The sequence shown here is derived from an EMBL/GenBank/DDBJ whole genome shotgun (WGS) entry which is preliminary data.</text>
</comment>
<keyword evidence="16" id="KW-1185">Reference proteome</keyword>
<evidence type="ECO:0000313" key="16">
    <source>
        <dbReference type="Proteomes" id="UP000298663"/>
    </source>
</evidence>
<keyword evidence="4 14" id="KW-0808">Transferase</keyword>
<feature type="binding site" evidence="12">
    <location>
        <position position="186"/>
    </location>
    <ligand>
        <name>Mn(2+)</name>
        <dbReference type="ChEBI" id="CHEBI:29035"/>
    </ligand>
</feature>
<dbReference type="AlphaFoldDB" id="A0A4U8UU42"/>
<evidence type="ECO:0000256" key="4">
    <source>
        <dbReference type="ARBA" id="ARBA00022679"/>
    </source>
</evidence>
<gene>
    <name evidence="15" type="ORF">L596_003033</name>
</gene>
<dbReference type="OrthoDB" id="675023at2759"/>
<dbReference type="CDD" id="cd00218">
    <property type="entry name" value="GlcAT-I"/>
    <property type="match status" value="1"/>
</dbReference>
<evidence type="ECO:0000256" key="12">
    <source>
        <dbReference type="PIRSR" id="PIRSR605027-3"/>
    </source>
</evidence>
<comment type="similarity">
    <text evidence="2 14">Belongs to the glycosyltransferase 43 family.</text>
</comment>
<keyword evidence="9" id="KW-0325">Glycoprotein</keyword>
<dbReference type="GO" id="GO:0046872">
    <property type="term" value="F:metal ion binding"/>
    <property type="evidence" value="ECO:0007669"/>
    <property type="project" value="UniProtKB-KW"/>
</dbReference>
<dbReference type="Pfam" id="PF03360">
    <property type="entry name" value="Glyco_transf_43"/>
    <property type="match status" value="1"/>
</dbReference>
<feature type="active site" description="Proton donor/acceptor" evidence="11">
    <location>
        <position position="272"/>
    </location>
</feature>
<keyword evidence="7 14" id="KW-1133">Transmembrane helix</keyword>
<dbReference type="FunFam" id="3.90.550.10:FF:000147">
    <property type="entry name" value="Galactosylgalactosylxylosylprotein 3-beta-glucuronosyltransferase"/>
    <property type="match status" value="1"/>
</dbReference>
<dbReference type="GO" id="GO:0050650">
    <property type="term" value="P:chondroitin sulfate proteoglycan biosynthetic process"/>
    <property type="evidence" value="ECO:0007669"/>
    <property type="project" value="TreeGrafter"/>
</dbReference>
<dbReference type="Gene3D" id="3.90.550.10">
    <property type="entry name" value="Spore Coat Polysaccharide Biosynthesis Protein SpsA, Chain A"/>
    <property type="match status" value="1"/>
</dbReference>
<reference evidence="15 16" key="1">
    <citation type="journal article" date="2015" name="Genome Biol.">
        <title>Comparative genomics of Steinernema reveals deeply conserved gene regulatory networks.</title>
        <authorList>
            <person name="Dillman A.R."/>
            <person name="Macchietto M."/>
            <person name="Porter C.F."/>
            <person name="Rogers A."/>
            <person name="Williams B."/>
            <person name="Antoshechkin I."/>
            <person name="Lee M.M."/>
            <person name="Goodwin Z."/>
            <person name="Lu X."/>
            <person name="Lewis E.E."/>
            <person name="Goodrich-Blair H."/>
            <person name="Stock S.P."/>
            <person name="Adams B.J."/>
            <person name="Sternberg P.W."/>
            <person name="Mortazavi A."/>
        </authorList>
    </citation>
    <scope>NUCLEOTIDE SEQUENCE [LARGE SCALE GENOMIC DNA]</scope>
    <source>
        <strain evidence="15 16">ALL</strain>
    </source>
</reference>
<evidence type="ECO:0000256" key="5">
    <source>
        <dbReference type="ARBA" id="ARBA00022692"/>
    </source>
</evidence>
<keyword evidence="5 14" id="KW-0812">Transmembrane</keyword>
<sequence>MAVYRCTVLLPRSCATYRREFQSEIRTPFICLTMRGEHLYSRLYHTRNYLSWAFRRWDFVVLALFLLFAFHAVLTWGWSDERPVLIVVITPTHKRPERLADMTRLSQTLSHIKDLHWIVVEDAENTVSAVERILFRSGLTYAYFSATTAPGFPKRGWTHRNVALKYVRKTYRDPKQAGVVYFADDDNSYDIRLFNNYIRNVKTVGLWAVGLAGSAAVEAPHVENGTITSWDVVYAPKRKFATDMAGFAVNLDLIRSHPTAGFNQQCIKSVPESCFLSQFNISKEKCEPFGYDDDPKEIMVWHTKTKNIGTQGQNHGYVVE</sequence>
<name>A0A4U8UU42_STECR</name>
<reference evidence="15 16" key="2">
    <citation type="journal article" date="2019" name="G3 (Bethesda)">
        <title>Hybrid Assembly of the Genome of the Entomopathogenic Nematode Steinernema carpocapsae Identifies the X-Chromosome.</title>
        <authorList>
            <person name="Serra L."/>
            <person name="Macchietto M."/>
            <person name="Macias-Munoz A."/>
            <person name="McGill C.J."/>
            <person name="Rodriguez I.M."/>
            <person name="Rodriguez B."/>
            <person name="Murad R."/>
            <person name="Mortazavi A."/>
        </authorList>
    </citation>
    <scope>NUCLEOTIDE SEQUENCE [LARGE SCALE GENOMIC DNA]</scope>
    <source>
        <strain evidence="15 16">ALL</strain>
    </source>
</reference>
<keyword evidence="14" id="KW-0333">Golgi apparatus</keyword>
<keyword evidence="12 14" id="KW-0479">Metal-binding</keyword>
<keyword evidence="8 14" id="KW-0472">Membrane</keyword>
<evidence type="ECO:0000256" key="14">
    <source>
        <dbReference type="RuleBase" id="RU363127"/>
    </source>
</evidence>
<dbReference type="InterPro" id="IPR005027">
    <property type="entry name" value="Glyco_trans_43"/>
</dbReference>
<evidence type="ECO:0000256" key="10">
    <source>
        <dbReference type="ARBA" id="ARBA00047979"/>
    </source>
</evidence>
<dbReference type="GO" id="GO:0005975">
    <property type="term" value="P:carbohydrate metabolic process"/>
    <property type="evidence" value="ECO:0007669"/>
    <property type="project" value="TreeGrafter"/>
</dbReference>
<comment type="cofactor">
    <cofactor evidence="12 14">
        <name>Mn(2+)</name>
        <dbReference type="ChEBI" id="CHEBI:29035"/>
    </cofactor>
</comment>
<dbReference type="InterPro" id="IPR029044">
    <property type="entry name" value="Nucleotide-diphossugar_trans"/>
</dbReference>
<evidence type="ECO:0000256" key="11">
    <source>
        <dbReference type="PIRSR" id="PIRSR605027-1"/>
    </source>
</evidence>
<comment type="catalytic activity">
    <reaction evidence="10 14">
        <text>3-O-(beta-D-galactosyl-(1-&gt;3)-beta-D-galactosyl-(1-&gt;4)-beta-D-xylosyl)-L-seryl-[protein] + UDP-alpha-D-glucuronate = 3-O-(beta-D-GlcA-(1-&gt;3)-beta-D-Gal-(1-&gt;3)-beta-D-Gal-(1-&gt;4)-beta-D-Xyl)-L-seryl-[protein] + UDP + H(+)</text>
        <dbReference type="Rhea" id="RHEA:24168"/>
        <dbReference type="Rhea" id="RHEA-COMP:12571"/>
        <dbReference type="Rhea" id="RHEA-COMP:12573"/>
        <dbReference type="ChEBI" id="CHEBI:15378"/>
        <dbReference type="ChEBI" id="CHEBI:58052"/>
        <dbReference type="ChEBI" id="CHEBI:58223"/>
        <dbReference type="ChEBI" id="CHEBI:132090"/>
        <dbReference type="ChEBI" id="CHEBI:132093"/>
        <dbReference type="EC" id="2.4.1.135"/>
    </reaction>
</comment>
<evidence type="ECO:0000256" key="9">
    <source>
        <dbReference type="ARBA" id="ARBA00023180"/>
    </source>
</evidence>
<evidence type="ECO:0000256" key="3">
    <source>
        <dbReference type="ARBA" id="ARBA00012641"/>
    </source>
</evidence>
<dbReference type="SUPFAM" id="SSF53448">
    <property type="entry name" value="Nucleotide-diphospho-sugar transferases"/>
    <property type="match status" value="1"/>
</dbReference>
<dbReference type="PANTHER" id="PTHR10896">
    <property type="entry name" value="GALACTOSYLGALACTOSYLXYLOSYLPROTEIN 3-BETA-GLUCURONOSYLTRANSFERASE BETA-1,3-GLUCURONYLTRANSFERASE"/>
    <property type="match status" value="1"/>
</dbReference>
<keyword evidence="12 14" id="KW-0464">Manganese</keyword>
<keyword evidence="6 14" id="KW-0735">Signal-anchor</keyword>
<protein>
    <recommendedName>
        <fullName evidence="3 14">Galactosylgalactosylxylosylprotein 3-beta-glucuronosyltransferase</fullName>
        <ecNumber evidence="3 14">2.4.1.135</ecNumber>
    </recommendedName>
</protein>
<dbReference type="PANTHER" id="PTHR10896:SF30">
    <property type="entry name" value="GALACTOSYLGALACTOSYLXYLOSYLPROTEIN 3-BETA-GLUCURONOSYLTRANSFERASE"/>
    <property type="match status" value="1"/>
</dbReference>
<evidence type="ECO:0000256" key="1">
    <source>
        <dbReference type="ARBA" id="ARBA00004606"/>
    </source>
</evidence>
<dbReference type="UniPathway" id="UPA00378"/>
<evidence type="ECO:0000256" key="13">
    <source>
        <dbReference type="PIRSR" id="PIRSR605027-4"/>
    </source>
</evidence>
<feature type="site" description="Interaction with galactose moiety of substrate glycoprotein" evidence="13">
    <location>
        <position position="218"/>
    </location>
</feature>
<feature type="transmembrane region" description="Helical" evidence="14">
    <location>
        <begin position="57"/>
        <end position="78"/>
    </location>
</feature>
<dbReference type="EMBL" id="AZBU02000001">
    <property type="protein sequence ID" value="TMS35687.1"/>
    <property type="molecule type" value="Genomic_DNA"/>
</dbReference>
<dbReference type="GO" id="GO:0015018">
    <property type="term" value="F:galactosylgalactosylxylosylprotein 3-beta-glucuronosyltransferase activity"/>
    <property type="evidence" value="ECO:0007669"/>
    <property type="project" value="UniProtKB-UniRule"/>
</dbReference>
<evidence type="ECO:0000313" key="15">
    <source>
        <dbReference type="EMBL" id="TMS35687.1"/>
    </source>
</evidence>
<comment type="pathway">
    <text evidence="14">Protein modification; protein glycosylation.</text>
</comment>
<dbReference type="Proteomes" id="UP000298663">
    <property type="component" value="Chromosome X"/>
</dbReference>
<comment type="subcellular location">
    <subcellularLocation>
        <location evidence="14">Golgi apparatus membrane</location>
        <topology evidence="14">Single-pass type II membrane protein</topology>
    </subcellularLocation>
    <subcellularLocation>
        <location evidence="1">Membrane</location>
        <topology evidence="1">Single-pass type II membrane protein</topology>
    </subcellularLocation>
</comment>
<proteinExistence type="inferred from homology"/>
<dbReference type="GO" id="GO:0000139">
    <property type="term" value="C:Golgi membrane"/>
    <property type="evidence" value="ECO:0007669"/>
    <property type="project" value="UniProtKB-SubCell"/>
</dbReference>
<dbReference type="EC" id="2.4.1.135" evidence="3 14"/>
<evidence type="ECO:0000256" key="7">
    <source>
        <dbReference type="ARBA" id="ARBA00022989"/>
    </source>
</evidence>
<evidence type="ECO:0000256" key="2">
    <source>
        <dbReference type="ARBA" id="ARBA00007706"/>
    </source>
</evidence>